<organism>
    <name type="scientific">Serpula lacrymans var. lacrymans (strain S7.9)</name>
    <name type="common">Dry rot fungus</name>
    <dbReference type="NCBI Taxonomy" id="578457"/>
    <lineage>
        <taxon>Eukaryota</taxon>
        <taxon>Fungi</taxon>
        <taxon>Dikarya</taxon>
        <taxon>Basidiomycota</taxon>
        <taxon>Agaricomycotina</taxon>
        <taxon>Agaricomycetes</taxon>
        <taxon>Agaricomycetidae</taxon>
        <taxon>Boletales</taxon>
        <taxon>Coniophorineae</taxon>
        <taxon>Serpulaceae</taxon>
        <taxon>Serpula</taxon>
    </lineage>
</organism>
<dbReference type="HOGENOM" id="CLU_2980531_0_0_1"/>
<dbReference type="RefSeq" id="XP_007315089.1">
    <property type="nucleotide sequence ID" value="XM_007315027.1"/>
</dbReference>
<reference evidence="1" key="1">
    <citation type="submission" date="2011-04" db="EMBL/GenBank/DDBJ databases">
        <title>Evolution of plant cell wall degrading machinery underlies the functional diversity of forest fungi.</title>
        <authorList>
            <consortium name="US DOE Joint Genome Institute (JGI-PGF)"/>
            <person name="Eastwood D.C."/>
            <person name="Floudas D."/>
            <person name="Binder M."/>
            <person name="Majcherczyk A."/>
            <person name="Schneider P."/>
            <person name="Aerts A."/>
            <person name="Asiegbu F.O."/>
            <person name="Baker S.E."/>
            <person name="Barry K."/>
            <person name="Bendiksby M."/>
            <person name="Blumentritt M."/>
            <person name="Coutinho P.M."/>
            <person name="Cullen D."/>
            <person name="Cullen D."/>
            <person name="Gathman A."/>
            <person name="Goodell B."/>
            <person name="Henrissat B."/>
            <person name="Ihrmark K."/>
            <person name="Kauserud H."/>
            <person name="Kohler A."/>
            <person name="LaButti K."/>
            <person name="Lapidus A."/>
            <person name="Lavin J.L."/>
            <person name="Lee Y.-H."/>
            <person name="Lindquist E."/>
            <person name="Lilly W."/>
            <person name="Lucas S."/>
            <person name="Morin E."/>
            <person name="Murat C."/>
            <person name="Oguiza J.A."/>
            <person name="Park J."/>
            <person name="Pisabarro A.G."/>
            <person name="Riley R."/>
            <person name="Rosling A."/>
            <person name="Salamov A."/>
            <person name="Schmidt O."/>
            <person name="Schmutz J."/>
            <person name="Skrede I."/>
            <person name="Stenlid J."/>
            <person name="Wiebenga A."/>
            <person name="Xie X."/>
            <person name="Kues U."/>
            <person name="Hibbett D.S."/>
            <person name="Hoffmeister D."/>
            <person name="Hogberg N."/>
            <person name="Martin F."/>
            <person name="Grigoriev I.V."/>
            <person name="Watkinson S.C."/>
        </authorList>
    </citation>
    <scope>NUCLEOTIDE SEQUENCE</scope>
    <source>
        <strain evidence="1">S7.9</strain>
    </source>
</reference>
<dbReference type="Proteomes" id="UP000008064">
    <property type="component" value="Unassembled WGS sequence"/>
</dbReference>
<dbReference type="EMBL" id="GL945430">
    <property type="protein sequence ID" value="EGO28890.1"/>
    <property type="molecule type" value="Genomic_DNA"/>
</dbReference>
<proteinExistence type="predicted"/>
<evidence type="ECO:0000313" key="1">
    <source>
        <dbReference type="EMBL" id="EGO28890.1"/>
    </source>
</evidence>
<accession>F8NL74</accession>
<gene>
    <name evidence="1" type="ORF">SERLADRAFT_446259</name>
</gene>
<dbReference type="AlphaFoldDB" id="F8NL74"/>
<sequence>MFFSLTSPLIKVFHEFPFSANFHRRIRRITLIFVLVLEEVVDKLARLLASSTLLGLFT</sequence>
<dbReference type="GeneID" id="18816267"/>
<name>F8NL74_SERL9</name>
<protein>
    <submittedName>
        <fullName evidence="1">Uncharacterized protein</fullName>
    </submittedName>
</protein>
<dbReference type="KEGG" id="sla:SERLADRAFT_446259"/>